<dbReference type="Pfam" id="PF01565">
    <property type="entry name" value="FAD_binding_4"/>
    <property type="match status" value="1"/>
</dbReference>
<dbReference type="PROSITE" id="PS51387">
    <property type="entry name" value="FAD_PCMH"/>
    <property type="match status" value="1"/>
</dbReference>
<evidence type="ECO:0000313" key="6">
    <source>
        <dbReference type="EMBL" id="OCL14615.1"/>
    </source>
</evidence>
<evidence type="ECO:0000259" key="5">
    <source>
        <dbReference type="PROSITE" id="PS51387"/>
    </source>
</evidence>
<sequence length="573" mass="64264">ISRNFTMEPRCLPPNTALAKFHDFISRARQICAEDNVTIVAKTTELVDGDYINPNKTHDMHYLYEQDTFVASAVICPNNVPEVQDIVRLANEFSIALWPYSASRNTGYGGAAPRVSGSVALNLGKNMNKILEVNTEGAFALVEPGVTFMDLHDYLEKHNLREELWLDVPDLGGGSIIGNAVERGVGYTPYGDHWMMHCGLEVILPNGELLRTGMGALPDPTVAKEGVAAHDQPGNRCWQLFNYGFGPYNDGIFSQSNLGIVVKMGIWLMPNPGGYQPYMITFPRDDDLEAVVDTIRPLRLQMVLQNVPTLRHILLDAAVAGNKASYSDKNGPLNDTELDEIARGLDLGRWNFYGAVYGPEPIRNVLLETIKSAFLTIPGSKFFLPEDRDEPYSVLHTRAKTLQGIPTLDELRWVSWLPHGSHLFFSPITKISGKDANLQYEVTKRRCAEAGLDFIGTFTIGMREMHHIVCIVFNREDLVSRQKARWLIRTLIKDCAAYGWGEYRTHIALMDQIANTYSFNDNAQMKFNEVIKNAVDPNGILAPGKNGIWPQQYDKKAWVINENEEQPKSKSNF</sequence>
<dbReference type="GO" id="GO:0008720">
    <property type="term" value="F:D-lactate dehydrogenase (NAD+) activity"/>
    <property type="evidence" value="ECO:0007669"/>
    <property type="project" value="TreeGrafter"/>
</dbReference>
<reference evidence="6 7" key="1">
    <citation type="journal article" date="2016" name="Nat. Commun.">
        <title>Ectomycorrhizal ecology is imprinted in the genome of the dominant symbiotic fungus Cenococcum geophilum.</title>
        <authorList>
            <consortium name="DOE Joint Genome Institute"/>
            <person name="Peter M."/>
            <person name="Kohler A."/>
            <person name="Ohm R.A."/>
            <person name="Kuo A."/>
            <person name="Krutzmann J."/>
            <person name="Morin E."/>
            <person name="Arend M."/>
            <person name="Barry K.W."/>
            <person name="Binder M."/>
            <person name="Choi C."/>
            <person name="Clum A."/>
            <person name="Copeland A."/>
            <person name="Grisel N."/>
            <person name="Haridas S."/>
            <person name="Kipfer T."/>
            <person name="LaButti K."/>
            <person name="Lindquist E."/>
            <person name="Lipzen A."/>
            <person name="Maire R."/>
            <person name="Meier B."/>
            <person name="Mihaltcheva S."/>
            <person name="Molinier V."/>
            <person name="Murat C."/>
            <person name="Poggeler S."/>
            <person name="Quandt C.A."/>
            <person name="Sperisen C."/>
            <person name="Tritt A."/>
            <person name="Tisserant E."/>
            <person name="Crous P.W."/>
            <person name="Henrissat B."/>
            <person name="Nehls U."/>
            <person name="Egli S."/>
            <person name="Spatafora J.W."/>
            <person name="Grigoriev I.V."/>
            <person name="Martin F.M."/>
        </authorList>
    </citation>
    <scope>NUCLEOTIDE SEQUENCE [LARGE SCALE GENOMIC DNA]</scope>
    <source>
        <strain evidence="6 7">CBS 207.34</strain>
    </source>
</reference>
<keyword evidence="3" id="KW-0274">FAD</keyword>
<proteinExistence type="predicted"/>
<dbReference type="InterPro" id="IPR036318">
    <property type="entry name" value="FAD-bd_PCMH-like_sf"/>
</dbReference>
<keyword evidence="7" id="KW-1185">Reference proteome</keyword>
<gene>
    <name evidence="6" type="ORF">AOQ84DRAFT_404374</name>
</gene>
<dbReference type="GO" id="GO:0004458">
    <property type="term" value="F:D-lactate dehydrogenase (cytochrome) activity"/>
    <property type="evidence" value="ECO:0007669"/>
    <property type="project" value="TreeGrafter"/>
</dbReference>
<dbReference type="AlphaFoldDB" id="A0A8E2JYS7"/>
<evidence type="ECO:0000256" key="3">
    <source>
        <dbReference type="ARBA" id="ARBA00022827"/>
    </source>
</evidence>
<evidence type="ECO:0000313" key="7">
    <source>
        <dbReference type="Proteomes" id="UP000250140"/>
    </source>
</evidence>
<dbReference type="Gene3D" id="3.30.43.10">
    <property type="entry name" value="Uridine Diphospho-n-acetylenolpyruvylglucosamine Reductase, domain 2"/>
    <property type="match status" value="1"/>
</dbReference>
<organism evidence="6 7">
    <name type="scientific">Glonium stellatum</name>
    <dbReference type="NCBI Taxonomy" id="574774"/>
    <lineage>
        <taxon>Eukaryota</taxon>
        <taxon>Fungi</taxon>
        <taxon>Dikarya</taxon>
        <taxon>Ascomycota</taxon>
        <taxon>Pezizomycotina</taxon>
        <taxon>Dothideomycetes</taxon>
        <taxon>Pleosporomycetidae</taxon>
        <taxon>Gloniales</taxon>
        <taxon>Gloniaceae</taxon>
        <taxon>Glonium</taxon>
    </lineage>
</organism>
<dbReference type="InterPro" id="IPR016164">
    <property type="entry name" value="FAD-linked_Oxase-like_C"/>
</dbReference>
<evidence type="ECO:0000256" key="4">
    <source>
        <dbReference type="ARBA" id="ARBA00023002"/>
    </source>
</evidence>
<evidence type="ECO:0000256" key="2">
    <source>
        <dbReference type="ARBA" id="ARBA00022630"/>
    </source>
</evidence>
<dbReference type="Gene3D" id="3.40.462.10">
    <property type="entry name" value="FAD-linked oxidases, C-terminal domain"/>
    <property type="match status" value="1"/>
</dbReference>
<dbReference type="InterPro" id="IPR006094">
    <property type="entry name" value="Oxid_FAD_bind_N"/>
</dbReference>
<dbReference type="Gene3D" id="3.30.465.10">
    <property type="match status" value="1"/>
</dbReference>
<dbReference type="SUPFAM" id="SSF55103">
    <property type="entry name" value="FAD-linked oxidases, C-terminal domain"/>
    <property type="match status" value="1"/>
</dbReference>
<protein>
    <submittedName>
        <fullName evidence="6">Vanillyl alcohol oxidase</fullName>
    </submittedName>
</protein>
<dbReference type="Gene3D" id="1.10.45.10">
    <property type="entry name" value="Vanillyl-alcohol Oxidase, Chain A, domain 4"/>
    <property type="match status" value="1"/>
</dbReference>
<evidence type="ECO:0000256" key="1">
    <source>
        <dbReference type="ARBA" id="ARBA00001974"/>
    </source>
</evidence>
<dbReference type="PANTHER" id="PTHR11748">
    <property type="entry name" value="D-LACTATE DEHYDROGENASE"/>
    <property type="match status" value="1"/>
</dbReference>
<feature type="domain" description="FAD-binding PCMH-type" evidence="5">
    <location>
        <begin position="67"/>
        <end position="271"/>
    </location>
</feature>
<dbReference type="EMBL" id="KV748555">
    <property type="protein sequence ID" value="OCL14615.1"/>
    <property type="molecule type" value="Genomic_DNA"/>
</dbReference>
<dbReference type="GO" id="GO:1903457">
    <property type="term" value="P:lactate catabolic process"/>
    <property type="evidence" value="ECO:0007669"/>
    <property type="project" value="TreeGrafter"/>
</dbReference>
<dbReference type="SUPFAM" id="SSF56176">
    <property type="entry name" value="FAD-binding/transporter-associated domain-like"/>
    <property type="match status" value="1"/>
</dbReference>
<dbReference type="GO" id="GO:0005739">
    <property type="term" value="C:mitochondrion"/>
    <property type="evidence" value="ECO:0007669"/>
    <property type="project" value="TreeGrafter"/>
</dbReference>
<dbReference type="OrthoDB" id="5332616at2759"/>
<dbReference type="InterPro" id="IPR016170">
    <property type="entry name" value="Cytok_DH_C_sf"/>
</dbReference>
<keyword evidence="4" id="KW-0560">Oxidoreductase</keyword>
<dbReference type="PANTHER" id="PTHR11748:SF114">
    <property type="entry name" value="ARYL-ALCOHOL OXIDASE VANILLYL-ALCOHOL OXIDASE (AFU_ORTHOLOGUE AFUA_3G09500)-RELATED"/>
    <property type="match status" value="1"/>
</dbReference>
<dbReference type="Pfam" id="PF02913">
    <property type="entry name" value="FAD-oxidase_C"/>
    <property type="match status" value="1"/>
</dbReference>
<dbReference type="InterPro" id="IPR016169">
    <property type="entry name" value="FAD-bd_PCMH_sub2"/>
</dbReference>
<dbReference type="Proteomes" id="UP000250140">
    <property type="component" value="Unassembled WGS sequence"/>
</dbReference>
<feature type="non-terminal residue" evidence="6">
    <location>
        <position position="573"/>
    </location>
</feature>
<dbReference type="InterPro" id="IPR016166">
    <property type="entry name" value="FAD-bd_PCMH"/>
</dbReference>
<dbReference type="InterPro" id="IPR016167">
    <property type="entry name" value="FAD-bd_PCMH_sub1"/>
</dbReference>
<dbReference type="InterPro" id="IPR004113">
    <property type="entry name" value="FAD-bd_oxidored_4_C"/>
</dbReference>
<dbReference type="InterPro" id="IPR016171">
    <property type="entry name" value="Vanillyl_alc_oxidase_C-sub2"/>
</dbReference>
<comment type="cofactor">
    <cofactor evidence="1">
        <name>FAD</name>
        <dbReference type="ChEBI" id="CHEBI:57692"/>
    </cofactor>
</comment>
<dbReference type="GO" id="GO:0071949">
    <property type="term" value="F:FAD binding"/>
    <property type="evidence" value="ECO:0007669"/>
    <property type="project" value="InterPro"/>
</dbReference>
<keyword evidence="2" id="KW-0285">Flavoprotein</keyword>
<accession>A0A8E2JYS7</accession>
<name>A0A8E2JYS7_9PEZI</name>